<keyword evidence="1" id="KW-1133">Transmembrane helix</keyword>
<dbReference type="AlphaFoldDB" id="A0A1V1P191"/>
<feature type="transmembrane region" description="Helical" evidence="1">
    <location>
        <begin position="130"/>
        <end position="152"/>
    </location>
</feature>
<evidence type="ECO:0000256" key="1">
    <source>
        <dbReference type="SAM" id="Phobius"/>
    </source>
</evidence>
<feature type="transmembrane region" description="Helical" evidence="1">
    <location>
        <begin position="85"/>
        <end position="109"/>
    </location>
</feature>
<protein>
    <recommendedName>
        <fullName evidence="4">Carotenoid biosynthesis protein</fullName>
    </recommendedName>
</protein>
<dbReference type="Proteomes" id="UP000189670">
    <property type="component" value="Unassembled WGS sequence"/>
</dbReference>
<evidence type="ECO:0000313" key="2">
    <source>
        <dbReference type="EMBL" id="ETR68573.1"/>
    </source>
</evidence>
<keyword evidence="1" id="KW-0472">Membrane</keyword>
<keyword evidence="1" id="KW-0812">Transmembrane</keyword>
<feature type="transmembrane region" description="Helical" evidence="1">
    <location>
        <begin position="164"/>
        <end position="185"/>
    </location>
</feature>
<evidence type="ECO:0000313" key="3">
    <source>
        <dbReference type="Proteomes" id="UP000189670"/>
    </source>
</evidence>
<feature type="transmembrane region" description="Helical" evidence="1">
    <location>
        <begin position="17"/>
        <end position="34"/>
    </location>
</feature>
<sequence>MTDATIKALDGLRDLSMLKWYVIPMLAFVFYIYTKEIKDAKQSGNWNAVFAGATIFGVDFFNETWNSWVMVFTGRSAFWTAPGDTAFRTMVGWNIEIMFMFSIMGIIYYHTLSEGKDIKLLGLPEKWFFAIAYSAFSVFIECFLNMGGHLVWEYPFWERSFQGVWLIFLMGYFHFFCAAIFVMWLKTNKQKLTALAIIYAVPIVMNIFGLGVFKWNY</sequence>
<proteinExistence type="predicted"/>
<gene>
    <name evidence="2" type="ORF">OMM_04485</name>
</gene>
<organism evidence="2 3">
    <name type="scientific">Candidatus Magnetoglobus multicellularis str. Araruama</name>
    <dbReference type="NCBI Taxonomy" id="890399"/>
    <lineage>
        <taxon>Bacteria</taxon>
        <taxon>Pseudomonadati</taxon>
        <taxon>Thermodesulfobacteriota</taxon>
        <taxon>Desulfobacteria</taxon>
        <taxon>Desulfobacterales</taxon>
        <taxon>Desulfobacteraceae</taxon>
        <taxon>Candidatus Magnetoglobus</taxon>
    </lineage>
</organism>
<dbReference type="EMBL" id="ATBP01000905">
    <property type="protein sequence ID" value="ETR68573.1"/>
    <property type="molecule type" value="Genomic_DNA"/>
</dbReference>
<evidence type="ECO:0008006" key="4">
    <source>
        <dbReference type="Google" id="ProtNLM"/>
    </source>
</evidence>
<feature type="transmembrane region" description="Helical" evidence="1">
    <location>
        <begin position="192"/>
        <end position="213"/>
    </location>
</feature>
<comment type="caution">
    <text evidence="2">The sequence shown here is derived from an EMBL/GenBank/DDBJ whole genome shotgun (WGS) entry which is preliminary data.</text>
</comment>
<reference evidence="3" key="1">
    <citation type="submission" date="2012-11" db="EMBL/GenBank/DDBJ databases">
        <authorList>
            <person name="Lucero-Rivera Y.E."/>
            <person name="Tovar-Ramirez D."/>
        </authorList>
    </citation>
    <scope>NUCLEOTIDE SEQUENCE [LARGE SCALE GENOMIC DNA]</scope>
    <source>
        <strain evidence="3">Araruama</strain>
    </source>
</reference>
<name>A0A1V1P191_9BACT</name>
<accession>A0A1V1P191</accession>